<dbReference type="InterPro" id="IPR011545">
    <property type="entry name" value="DEAD/DEAH_box_helicase_dom"/>
</dbReference>
<dbReference type="GO" id="GO:0055087">
    <property type="term" value="C:Ski complex"/>
    <property type="evidence" value="ECO:0007669"/>
    <property type="project" value="TreeGrafter"/>
</dbReference>
<keyword evidence="3 7" id="KW-0347">Helicase</keyword>
<dbReference type="AlphaFoldDB" id="A0A0S4KXI2"/>
<evidence type="ECO:0000256" key="3">
    <source>
        <dbReference type="ARBA" id="ARBA00022806"/>
    </source>
</evidence>
<protein>
    <submittedName>
        <fullName evidence="7">Putative Helicase (N-terminal)</fullName>
    </submittedName>
</protein>
<feature type="domain" description="Helicase ATP-binding" evidence="6">
    <location>
        <begin position="130"/>
        <end position="293"/>
    </location>
</feature>
<evidence type="ECO:0000256" key="1">
    <source>
        <dbReference type="ARBA" id="ARBA00022741"/>
    </source>
</evidence>
<dbReference type="InterPro" id="IPR027417">
    <property type="entry name" value="P-loop_NTPase"/>
</dbReference>
<dbReference type="Pfam" id="PF00270">
    <property type="entry name" value="DEAD"/>
    <property type="match status" value="1"/>
</dbReference>
<evidence type="ECO:0000313" key="8">
    <source>
        <dbReference type="Proteomes" id="UP000066284"/>
    </source>
</evidence>
<dbReference type="PROSITE" id="PS51192">
    <property type="entry name" value="HELICASE_ATP_BIND_1"/>
    <property type="match status" value="1"/>
</dbReference>
<feature type="compositionally biased region" description="Polar residues" evidence="5">
    <location>
        <begin position="88"/>
        <end position="102"/>
    </location>
</feature>
<dbReference type="RefSeq" id="WP_062487053.1">
    <property type="nucleotide sequence ID" value="NZ_LN885086.1"/>
</dbReference>
<accession>A0A0S4KXI2</accession>
<dbReference type="SMART" id="SM00487">
    <property type="entry name" value="DEXDc"/>
    <property type="match status" value="1"/>
</dbReference>
<dbReference type="SUPFAM" id="SSF52540">
    <property type="entry name" value="P-loop containing nucleoside triphosphate hydrolases"/>
    <property type="match status" value="1"/>
</dbReference>
<feature type="region of interest" description="Disordered" evidence="5">
    <location>
        <begin position="64"/>
        <end position="102"/>
    </location>
</feature>
<dbReference type="Proteomes" id="UP000066284">
    <property type="component" value="Chromosome 1"/>
</dbReference>
<reference evidence="8" key="1">
    <citation type="submission" date="2015-09" db="EMBL/GenBank/DDBJ databases">
        <authorList>
            <person name="Daims H."/>
        </authorList>
    </citation>
    <scope>NUCLEOTIDE SEQUENCE [LARGE SCALE GENOMIC DNA]</scope>
</reference>
<sequence length="356" mass="39500">MTTDELEQLLAQQPVALLHRLARGRVHRHFRAGKRRLIELLLQHSSQNLAGLESDLQTLLAERQALPQRPKTPARRKEEPAPAHPKRQQSPTTGGESETSGPAVSLANWLEGIGVPPPQPFVPDPWQVEALAALADGDVVVSVPTGSGKTYVAVEAARRAMEDNRTVIYTSPLKALSNTKFTEFSRLFGPEKVGILTGDRQENGQAPLLIMTTEILRNLLYDAASGEIDVRLDTLGLVILDESQYLADPERGVVWEETIIFCPSQARLLLLSASIGNPQDIADWLSSIRTTTCRLIRHNKRTVPLRAGYLHPNGKLVPLFKTAAIPYGHPNQLHPEAKRLFMQYEEETMPSGRPRR</sequence>
<dbReference type="Gene3D" id="3.40.50.300">
    <property type="entry name" value="P-loop containing nucleotide triphosphate hydrolases"/>
    <property type="match status" value="1"/>
</dbReference>
<keyword evidence="8" id="KW-1185">Reference proteome</keyword>
<dbReference type="OrthoDB" id="9807155at2"/>
<dbReference type="GO" id="GO:0016787">
    <property type="term" value="F:hydrolase activity"/>
    <property type="evidence" value="ECO:0007669"/>
    <property type="project" value="UniProtKB-KW"/>
</dbReference>
<dbReference type="CDD" id="cd17921">
    <property type="entry name" value="DEXHc_Ski2"/>
    <property type="match status" value="1"/>
</dbReference>
<evidence type="ECO:0000256" key="4">
    <source>
        <dbReference type="ARBA" id="ARBA00022840"/>
    </source>
</evidence>
<dbReference type="InterPro" id="IPR050699">
    <property type="entry name" value="RNA-DNA_Helicase"/>
</dbReference>
<evidence type="ECO:0000259" key="6">
    <source>
        <dbReference type="PROSITE" id="PS51192"/>
    </source>
</evidence>
<dbReference type="STRING" id="1715989.NITINOP_3060"/>
<name>A0A0S4KXI2_9BACT</name>
<gene>
    <name evidence="7" type="ORF">NITINOP_3060</name>
</gene>
<evidence type="ECO:0000256" key="2">
    <source>
        <dbReference type="ARBA" id="ARBA00022801"/>
    </source>
</evidence>
<evidence type="ECO:0000313" key="7">
    <source>
        <dbReference type="EMBL" id="CUQ68032.1"/>
    </source>
</evidence>
<dbReference type="GO" id="GO:0003676">
    <property type="term" value="F:nucleic acid binding"/>
    <property type="evidence" value="ECO:0007669"/>
    <property type="project" value="InterPro"/>
</dbReference>
<dbReference type="InterPro" id="IPR014001">
    <property type="entry name" value="Helicase_ATP-bd"/>
</dbReference>
<dbReference type="PANTHER" id="PTHR12131:SF1">
    <property type="entry name" value="ATP-DEPENDENT RNA HELICASE SUPV3L1, MITOCHONDRIAL-RELATED"/>
    <property type="match status" value="1"/>
</dbReference>
<dbReference type="KEGG" id="nio:NITINOP_3060"/>
<organism evidence="7 8">
    <name type="scientific">Candidatus Nitrospira inopinata</name>
    <dbReference type="NCBI Taxonomy" id="1715989"/>
    <lineage>
        <taxon>Bacteria</taxon>
        <taxon>Pseudomonadati</taxon>
        <taxon>Nitrospirota</taxon>
        <taxon>Nitrospiria</taxon>
        <taxon>Nitrospirales</taxon>
        <taxon>Nitrospiraceae</taxon>
        <taxon>Nitrospira</taxon>
    </lineage>
</organism>
<keyword evidence="4" id="KW-0067">ATP-binding</keyword>
<evidence type="ECO:0000256" key="5">
    <source>
        <dbReference type="SAM" id="MobiDB-lite"/>
    </source>
</evidence>
<proteinExistence type="predicted"/>
<dbReference type="EMBL" id="LN885086">
    <property type="protein sequence ID" value="CUQ68032.1"/>
    <property type="molecule type" value="Genomic_DNA"/>
</dbReference>
<dbReference type="GO" id="GO:0005524">
    <property type="term" value="F:ATP binding"/>
    <property type="evidence" value="ECO:0007669"/>
    <property type="project" value="UniProtKB-KW"/>
</dbReference>
<dbReference type="GO" id="GO:0004386">
    <property type="term" value="F:helicase activity"/>
    <property type="evidence" value="ECO:0007669"/>
    <property type="project" value="UniProtKB-KW"/>
</dbReference>
<dbReference type="PANTHER" id="PTHR12131">
    <property type="entry name" value="ATP-DEPENDENT RNA AND DNA HELICASE"/>
    <property type="match status" value="1"/>
</dbReference>
<dbReference type="GO" id="GO:0070478">
    <property type="term" value="P:nuclear-transcribed mRNA catabolic process, 3'-5' exonucleolytic nonsense-mediated decay"/>
    <property type="evidence" value="ECO:0007669"/>
    <property type="project" value="TreeGrafter"/>
</dbReference>
<keyword evidence="1" id="KW-0547">Nucleotide-binding</keyword>
<keyword evidence="2" id="KW-0378">Hydrolase</keyword>